<dbReference type="Proteomes" id="UP000801492">
    <property type="component" value="Unassembled WGS sequence"/>
</dbReference>
<keyword evidence="3" id="KW-1185">Reference proteome</keyword>
<organism evidence="2 3">
    <name type="scientific">Ignelater luminosus</name>
    <name type="common">Cucubano</name>
    <name type="synonym">Pyrophorus luminosus</name>
    <dbReference type="NCBI Taxonomy" id="2038154"/>
    <lineage>
        <taxon>Eukaryota</taxon>
        <taxon>Metazoa</taxon>
        <taxon>Ecdysozoa</taxon>
        <taxon>Arthropoda</taxon>
        <taxon>Hexapoda</taxon>
        <taxon>Insecta</taxon>
        <taxon>Pterygota</taxon>
        <taxon>Neoptera</taxon>
        <taxon>Endopterygota</taxon>
        <taxon>Coleoptera</taxon>
        <taxon>Polyphaga</taxon>
        <taxon>Elateriformia</taxon>
        <taxon>Elateroidea</taxon>
        <taxon>Elateridae</taxon>
        <taxon>Agrypninae</taxon>
        <taxon>Pyrophorini</taxon>
        <taxon>Ignelater</taxon>
    </lineage>
</organism>
<feature type="region of interest" description="Disordered" evidence="1">
    <location>
        <begin position="500"/>
        <end position="519"/>
    </location>
</feature>
<reference evidence="2" key="1">
    <citation type="submission" date="2019-08" db="EMBL/GenBank/DDBJ databases">
        <title>The genome of the North American firefly Photinus pyralis.</title>
        <authorList>
            <consortium name="Photinus pyralis genome working group"/>
            <person name="Fallon T.R."/>
            <person name="Sander Lower S.E."/>
            <person name="Weng J.-K."/>
        </authorList>
    </citation>
    <scope>NUCLEOTIDE SEQUENCE</scope>
    <source>
        <strain evidence="2">TRF0915ILg1</strain>
        <tissue evidence="2">Whole body</tissue>
    </source>
</reference>
<comment type="caution">
    <text evidence="2">The sequence shown here is derived from an EMBL/GenBank/DDBJ whole genome shotgun (WGS) entry which is preliminary data.</text>
</comment>
<evidence type="ECO:0000313" key="2">
    <source>
        <dbReference type="EMBL" id="KAF2898148.1"/>
    </source>
</evidence>
<accession>A0A8K0D2D6</accession>
<sequence length="519" mass="59207">MIDEDDKEVRIRISRKGDMKEDICEEDNECEYEELCRSTTYKEEIEMEKLQKFHEKKKNGLRIWTEDIDNAIKEKHKAYLNTLHNNTQEARLNYIEKRNKAKDIVRRTHQESWDNLYAISKMTYTDGKRLIHLEYAKLAAELGKKPPKKIEKHTAKSRPSVFERTIQTSQSGGLRQKSSPNEVYAHHVVAIRRQLRGKNVDQYMRALKQLAKDCNLKSITAEENKNDYIRDSFIAGICLNKIKEQLLENSTLTLDKVCNQALSLEMAETNSQRFETSNHSLNAAIIVKKENTTSANLTASSKVLAASSSRKKCLFGVGLYIKEKTALISTLVNVKTFLLSQAVIPSFTSLKNDIAKSALAVIDNEAPFTVENNVLEHVLAATLSQQGYQTVEKQPHPTGIQLLEKEMKLRMLKLMNLTTKMSNFFNAGTSLEESQLLVDNLEESSSLDTPNISTIPLKLFTRTCHSSSYLTYLLILSSRFLIFEITIHRPPSLAEFIKMGEERTKPKEPPSLKGTPVFR</sequence>
<feature type="compositionally biased region" description="Basic and acidic residues" evidence="1">
    <location>
        <begin position="500"/>
        <end position="510"/>
    </location>
</feature>
<proteinExistence type="predicted"/>
<dbReference type="EMBL" id="VTPC01003677">
    <property type="protein sequence ID" value="KAF2898148.1"/>
    <property type="molecule type" value="Genomic_DNA"/>
</dbReference>
<gene>
    <name evidence="2" type="ORF">ILUMI_08018</name>
</gene>
<name>A0A8K0D2D6_IGNLU</name>
<protein>
    <submittedName>
        <fullName evidence="2">Uncharacterized protein</fullName>
    </submittedName>
</protein>
<evidence type="ECO:0000313" key="3">
    <source>
        <dbReference type="Proteomes" id="UP000801492"/>
    </source>
</evidence>
<dbReference type="AlphaFoldDB" id="A0A8K0D2D6"/>
<dbReference type="OrthoDB" id="6770165at2759"/>
<evidence type="ECO:0000256" key="1">
    <source>
        <dbReference type="SAM" id="MobiDB-lite"/>
    </source>
</evidence>